<evidence type="ECO:0000256" key="1">
    <source>
        <dbReference type="ARBA" id="ARBA00011043"/>
    </source>
</evidence>
<keyword evidence="6" id="KW-0963">Cytoplasm</keyword>
<dbReference type="InterPro" id="IPR018948">
    <property type="entry name" value="GTP-bd_TrmE_N"/>
</dbReference>
<dbReference type="InterPro" id="IPR027266">
    <property type="entry name" value="TrmE/GcvT-like"/>
</dbReference>
<proteinExistence type="inferred from homology"/>
<feature type="binding site" evidence="6">
    <location>
        <position position="119"/>
    </location>
    <ligand>
        <name>(6S)-5-formyl-5,6,7,8-tetrahydrofolate</name>
        <dbReference type="ChEBI" id="CHEBI:57457"/>
    </ligand>
</feature>
<organism evidence="9 10">
    <name type="scientific">Candidatus Legionella polyplacis</name>
    <dbReference type="NCBI Taxonomy" id="2005262"/>
    <lineage>
        <taxon>Bacteria</taxon>
        <taxon>Pseudomonadati</taxon>
        <taxon>Pseudomonadota</taxon>
        <taxon>Gammaproteobacteria</taxon>
        <taxon>Legionellales</taxon>
        <taxon>Legionellaceae</taxon>
        <taxon>Legionella</taxon>
    </lineage>
</organism>
<dbReference type="CDD" id="cd04164">
    <property type="entry name" value="trmE"/>
    <property type="match status" value="1"/>
</dbReference>
<sequence>MILDTIVSVITPIGRGAVGIVRLSGSSSYSIALKISNAEFLIPRKCHFCLFTGRDKKILDKGLITYFKAPKSFTGEDVIEFHLHGSPIILDILLEECIYYGARLAFPGEFSKRAFINGKIDLTQAEAISDIIQSTSKISLNMSMRLLCGNFGKMIKFLNKKIVNLRISIEAFIDFAEEVFNLNQKKILNKINDILFLFEKIKKNTVQGKKYVEGLKIVILGNTNVGKSTLINTLSNKQISMVTSIPGTTRDLIRTDIFLDNFLLHLVDTAGLRKKSGIIEKEGIRLAKREASYADCIFFVIDSIESLQKIKSNKILNKFSLKNIPILIIFNKIDILNITPKRCSNIVYISAKKKMGIDLIQDFIRELFFNNIQQSIDEKILIKKRHKNALDKAYSFLLFSKKKIISCQLDELLAEDLKLAHQYLGEITGEFSSNDLLEEIFSNFCIGK</sequence>
<dbReference type="InterPro" id="IPR006073">
    <property type="entry name" value="GTP-bd"/>
</dbReference>
<dbReference type="Gene3D" id="1.20.120.430">
    <property type="entry name" value="tRNA modification GTPase MnmE domain 2"/>
    <property type="match status" value="1"/>
</dbReference>
<feature type="binding site" evidence="6">
    <location>
        <position position="248"/>
    </location>
    <ligand>
        <name>K(+)</name>
        <dbReference type="ChEBI" id="CHEBI:29103"/>
    </ligand>
</feature>
<keyword evidence="5 6" id="KW-0342">GTP-binding</keyword>
<dbReference type="Pfam" id="PF01926">
    <property type="entry name" value="MMR_HSR1"/>
    <property type="match status" value="1"/>
</dbReference>
<comment type="function">
    <text evidence="6">Exhibits a very high intrinsic GTPase hydrolysis rate. Involved in the addition of a carboxymethylaminomethyl (cmnm) group at the wobble position (U34) of certain tRNAs, forming tRNA-cmnm(5)s(2)U34.</text>
</comment>
<dbReference type="PANTHER" id="PTHR42714">
    <property type="entry name" value="TRNA MODIFICATION GTPASE GTPBP3"/>
    <property type="match status" value="1"/>
</dbReference>
<keyword evidence="4 6" id="KW-0630">Potassium</keyword>
<dbReference type="PROSITE" id="PS51709">
    <property type="entry name" value="G_TRME"/>
    <property type="match status" value="1"/>
</dbReference>
<dbReference type="SUPFAM" id="SSF52540">
    <property type="entry name" value="P-loop containing nucleoside triphosphate hydrolases"/>
    <property type="match status" value="1"/>
</dbReference>
<comment type="similarity">
    <text evidence="1 6 7">Belongs to the TRAFAC class TrmE-Era-EngA-EngB-Septin-like GTPase superfamily. TrmE GTPase family.</text>
</comment>
<evidence type="ECO:0000256" key="2">
    <source>
        <dbReference type="ARBA" id="ARBA00022694"/>
    </source>
</evidence>
<feature type="domain" description="TrmE-type G" evidence="8">
    <location>
        <begin position="214"/>
        <end position="369"/>
    </location>
</feature>
<dbReference type="Pfam" id="PF10396">
    <property type="entry name" value="TrmE_N"/>
    <property type="match status" value="1"/>
</dbReference>
<feature type="binding site" evidence="6">
    <location>
        <position position="245"/>
    </location>
    <ligand>
        <name>K(+)</name>
        <dbReference type="ChEBI" id="CHEBI:29103"/>
    </ligand>
</feature>
<feature type="binding site" evidence="6">
    <location>
        <begin position="224"/>
        <end position="229"/>
    </location>
    <ligand>
        <name>GTP</name>
        <dbReference type="ChEBI" id="CHEBI:37565"/>
    </ligand>
</feature>
<accession>A0ABZ2GZS2</accession>
<dbReference type="EC" id="3.6.-.-" evidence="6"/>
<evidence type="ECO:0000256" key="5">
    <source>
        <dbReference type="ARBA" id="ARBA00023134"/>
    </source>
</evidence>
<dbReference type="InterPro" id="IPR031168">
    <property type="entry name" value="G_TrmE"/>
</dbReference>
<keyword evidence="6" id="KW-0378">Hydrolase</keyword>
<dbReference type="InterPro" id="IPR027417">
    <property type="entry name" value="P-loop_NTPase"/>
</dbReference>
<feature type="binding site" evidence="6">
    <location>
        <begin position="268"/>
        <end position="271"/>
    </location>
    <ligand>
        <name>GTP</name>
        <dbReference type="ChEBI" id="CHEBI:37565"/>
    </ligand>
</feature>
<feature type="binding site" evidence="6">
    <location>
        <position position="243"/>
    </location>
    <ligand>
        <name>K(+)</name>
        <dbReference type="ChEBI" id="CHEBI:29103"/>
    </ligand>
</feature>
<dbReference type="Pfam" id="PF12631">
    <property type="entry name" value="MnmE_helical"/>
    <property type="match status" value="1"/>
</dbReference>
<comment type="caution">
    <text evidence="6">Lacks conserved residue(s) required for the propagation of feature annotation.</text>
</comment>
<dbReference type="RefSeq" id="WP_338521295.1">
    <property type="nucleotide sequence ID" value="NZ_CP135136.1"/>
</dbReference>
<feature type="binding site" evidence="6">
    <location>
        <position position="448"/>
    </location>
    <ligand>
        <name>(6S)-5-formyl-5,6,7,8-tetrahydrofolate</name>
        <dbReference type="ChEBI" id="CHEBI:57457"/>
    </ligand>
</feature>
<feature type="binding site" evidence="6">
    <location>
        <position position="80"/>
    </location>
    <ligand>
        <name>(6S)-5-formyl-5,6,7,8-tetrahydrofolate</name>
        <dbReference type="ChEBI" id="CHEBI:57457"/>
    </ligand>
</feature>
<keyword evidence="6" id="KW-0460">Magnesium</keyword>
<keyword evidence="6" id="KW-0479">Metal-binding</keyword>
<feature type="binding site" evidence="6">
    <location>
        <begin position="243"/>
        <end position="249"/>
    </location>
    <ligand>
        <name>GTP</name>
        <dbReference type="ChEBI" id="CHEBI:37565"/>
    </ligand>
</feature>
<reference evidence="9" key="1">
    <citation type="submission" date="2023-09" db="EMBL/GenBank/DDBJ databases">
        <title>Genomes of two closely related lineages of the louse Polyplax serrata with different host specificities.</title>
        <authorList>
            <person name="Martinu J."/>
            <person name="Tarabai H."/>
            <person name="Stefka J."/>
            <person name="Hypsa V."/>
        </authorList>
    </citation>
    <scope>NUCLEOTIDE SEQUENCE [LARGE SCALE GENOMIC DNA]</scope>
    <source>
        <strain evidence="9">HR10_N</strain>
    </source>
</reference>
<dbReference type="InterPro" id="IPR005225">
    <property type="entry name" value="Small_GTP-bd"/>
</dbReference>
<dbReference type="Gene3D" id="3.40.50.300">
    <property type="entry name" value="P-loop containing nucleotide triphosphate hydrolases"/>
    <property type="match status" value="1"/>
</dbReference>
<gene>
    <name evidence="6 9" type="primary">mnmE</name>
    <name evidence="6" type="synonym">trmE</name>
    <name evidence="9" type="ORF">RQL38_01625</name>
</gene>
<dbReference type="NCBIfam" id="TIGR00450">
    <property type="entry name" value="mnmE_trmE_thdF"/>
    <property type="match status" value="1"/>
</dbReference>
<name>A0ABZ2GZS2_9GAMM</name>
<dbReference type="EMBL" id="CP135136">
    <property type="protein sequence ID" value="WWR11849.1"/>
    <property type="molecule type" value="Genomic_DNA"/>
</dbReference>
<evidence type="ECO:0000313" key="9">
    <source>
        <dbReference type="EMBL" id="WWR11849.1"/>
    </source>
</evidence>
<dbReference type="Gene3D" id="3.30.1360.120">
    <property type="entry name" value="Probable tRNA modification gtpase trme, domain 1"/>
    <property type="match status" value="1"/>
</dbReference>
<feature type="binding site" evidence="6">
    <location>
        <position position="22"/>
    </location>
    <ligand>
        <name>(6S)-5-formyl-5,6,7,8-tetrahydrofolate</name>
        <dbReference type="ChEBI" id="CHEBI:57457"/>
    </ligand>
</feature>
<dbReference type="Proteomes" id="UP001360424">
    <property type="component" value="Chromosome"/>
</dbReference>
<keyword evidence="2 6" id="KW-0819">tRNA processing</keyword>
<comment type="cofactor">
    <cofactor evidence="6">
        <name>K(+)</name>
        <dbReference type="ChEBI" id="CHEBI:29103"/>
    </cofactor>
    <text evidence="6">Binds 1 potassium ion per subunit.</text>
</comment>
<evidence type="ECO:0000259" key="8">
    <source>
        <dbReference type="PROSITE" id="PS51709"/>
    </source>
</evidence>
<dbReference type="CDD" id="cd14858">
    <property type="entry name" value="TrmE_N"/>
    <property type="match status" value="1"/>
</dbReference>
<dbReference type="NCBIfam" id="TIGR00231">
    <property type="entry name" value="small_GTP"/>
    <property type="match status" value="1"/>
</dbReference>
<feature type="binding site" evidence="6">
    <location>
        <position position="224"/>
    </location>
    <ligand>
        <name>K(+)</name>
        <dbReference type="ChEBI" id="CHEBI:29103"/>
    </ligand>
</feature>
<dbReference type="InterPro" id="IPR027368">
    <property type="entry name" value="MnmE_dom2"/>
</dbReference>
<evidence type="ECO:0000256" key="3">
    <source>
        <dbReference type="ARBA" id="ARBA00022741"/>
    </source>
</evidence>
<feature type="binding site" evidence="6">
    <location>
        <position position="228"/>
    </location>
    <ligand>
        <name>Mg(2+)</name>
        <dbReference type="ChEBI" id="CHEBI:18420"/>
    </ligand>
</feature>
<keyword evidence="10" id="KW-1185">Reference proteome</keyword>
<evidence type="ECO:0000256" key="4">
    <source>
        <dbReference type="ARBA" id="ARBA00022958"/>
    </source>
</evidence>
<evidence type="ECO:0000256" key="6">
    <source>
        <dbReference type="HAMAP-Rule" id="MF_00379"/>
    </source>
</evidence>
<comment type="subcellular location">
    <subcellularLocation>
        <location evidence="6">Cytoplasm</location>
    </subcellularLocation>
</comment>
<dbReference type="PRINTS" id="PR00449">
    <property type="entry name" value="RASTRNSFRMNG"/>
</dbReference>
<dbReference type="InterPro" id="IPR004520">
    <property type="entry name" value="GTPase_MnmE"/>
</dbReference>
<protein>
    <recommendedName>
        <fullName evidence="6">tRNA modification GTPase MnmE</fullName>
        <ecNumber evidence="6">3.6.-.-</ecNumber>
    </recommendedName>
</protein>
<evidence type="ECO:0000256" key="7">
    <source>
        <dbReference type="RuleBase" id="RU003313"/>
    </source>
</evidence>
<dbReference type="HAMAP" id="MF_00379">
    <property type="entry name" value="GTPase_MnmE"/>
    <property type="match status" value="1"/>
</dbReference>
<evidence type="ECO:0000313" key="10">
    <source>
        <dbReference type="Proteomes" id="UP001360424"/>
    </source>
</evidence>
<comment type="subunit">
    <text evidence="6">Homodimer. Heterotetramer of two MnmE and two MnmG subunits.</text>
</comment>
<dbReference type="PANTHER" id="PTHR42714:SF2">
    <property type="entry name" value="TRNA MODIFICATION GTPASE GTPBP3, MITOCHONDRIAL"/>
    <property type="match status" value="1"/>
</dbReference>
<keyword evidence="3 6" id="KW-0547">Nucleotide-binding</keyword>
<feature type="binding site" evidence="6">
    <location>
        <position position="249"/>
    </location>
    <ligand>
        <name>Mg(2+)</name>
        <dbReference type="ChEBI" id="CHEBI:18420"/>
    </ligand>
</feature>
<dbReference type="InterPro" id="IPR025867">
    <property type="entry name" value="MnmE_helical"/>
</dbReference>